<organism evidence="1 2">
    <name type="scientific">Parageobacillus toebii</name>
    <dbReference type="NCBI Taxonomy" id="153151"/>
    <lineage>
        <taxon>Bacteria</taxon>
        <taxon>Bacillati</taxon>
        <taxon>Bacillota</taxon>
        <taxon>Bacilli</taxon>
        <taxon>Bacillales</taxon>
        <taxon>Anoxybacillaceae</taxon>
        <taxon>Parageobacillus</taxon>
    </lineage>
</organism>
<dbReference type="Proteomes" id="UP000075324">
    <property type="component" value="Unassembled WGS sequence"/>
</dbReference>
<reference evidence="1 2" key="1">
    <citation type="submission" date="2016-01" db="EMBL/GenBank/DDBJ databases">
        <title>Draft Genome Sequences of Seven Thermophilic Sporeformers Isolated from Foods.</title>
        <authorList>
            <person name="Berendsen E.M."/>
            <person name="Wells-Bennik M.H."/>
            <person name="Krawcyk A.O."/>
            <person name="De Jong A."/>
            <person name="Holsappel S."/>
            <person name="Eijlander R.T."/>
            <person name="Kuipers O.P."/>
        </authorList>
    </citation>
    <scope>NUCLEOTIDE SEQUENCE [LARGE SCALE GENOMIC DNA]</scope>
    <source>
        <strain evidence="1 2">B4110</strain>
    </source>
</reference>
<protein>
    <submittedName>
        <fullName evidence="1">Uncharacterized protein</fullName>
    </submittedName>
</protein>
<gene>
    <name evidence="1" type="ORF">B4110_1995</name>
</gene>
<proteinExistence type="predicted"/>
<dbReference type="PATRIC" id="fig|153151.4.peg.2286"/>
<evidence type="ECO:0000313" key="1">
    <source>
        <dbReference type="EMBL" id="KYD31579.1"/>
    </source>
</evidence>
<dbReference type="AlphaFoldDB" id="A0A150N4F5"/>
<dbReference type="Pfam" id="PF10720">
    <property type="entry name" value="DUF2515"/>
    <property type="match status" value="1"/>
</dbReference>
<sequence>MRHASFENGFDNFFQHRLAKRAYQFASQHAHTGSRADFWPQLFSAEKADPFRIYSPRLETVWPNISHPFSDRRDWFTDKTIIKMMETIPVMKEEDITANYMRNIQTLNAAVKAVQ</sequence>
<name>A0A150N4F5_9BACL</name>
<dbReference type="InterPro" id="IPR019658">
    <property type="entry name" value="DUF2515"/>
</dbReference>
<accession>A0A150N4F5</accession>
<evidence type="ECO:0000313" key="2">
    <source>
        <dbReference type="Proteomes" id="UP000075324"/>
    </source>
</evidence>
<comment type="caution">
    <text evidence="1">The sequence shown here is derived from an EMBL/GenBank/DDBJ whole genome shotgun (WGS) entry which is preliminary data.</text>
</comment>
<dbReference type="EMBL" id="LQYW01000034">
    <property type="protein sequence ID" value="KYD31579.1"/>
    <property type="molecule type" value="Genomic_DNA"/>
</dbReference>